<dbReference type="EMBL" id="CAJNOQ010002012">
    <property type="protein sequence ID" value="CAF0933091.1"/>
    <property type="molecule type" value="Genomic_DNA"/>
</dbReference>
<dbReference type="InterPro" id="IPR001926">
    <property type="entry name" value="TrpB-like_PALP"/>
</dbReference>
<comment type="caution">
    <text evidence="9">The sequence shown here is derived from an EMBL/GenBank/DDBJ whole genome shotgun (WGS) entry which is preliminary data.</text>
</comment>
<dbReference type="EMBL" id="CAJNOK010014852">
    <property type="protein sequence ID" value="CAF1213268.1"/>
    <property type="molecule type" value="Genomic_DNA"/>
</dbReference>
<evidence type="ECO:0000313" key="9">
    <source>
        <dbReference type="EMBL" id="CAF0933091.1"/>
    </source>
</evidence>
<evidence type="ECO:0000259" key="8">
    <source>
        <dbReference type="Pfam" id="PF00291"/>
    </source>
</evidence>
<dbReference type="GO" id="GO:0003941">
    <property type="term" value="F:L-serine ammonia-lyase activity"/>
    <property type="evidence" value="ECO:0007669"/>
    <property type="project" value="TreeGrafter"/>
</dbReference>
<keyword evidence="4" id="KW-0456">Lyase</keyword>
<dbReference type="PANTHER" id="PTHR48078:SF19">
    <property type="entry name" value="ACT DOMAIN-CONTAINING PROTEIN"/>
    <property type="match status" value="1"/>
</dbReference>
<reference evidence="9" key="1">
    <citation type="submission" date="2021-02" db="EMBL/GenBank/DDBJ databases">
        <authorList>
            <person name="Nowell W R."/>
        </authorList>
    </citation>
    <scope>NUCLEOTIDE SEQUENCE</scope>
</reference>
<evidence type="ECO:0000256" key="3">
    <source>
        <dbReference type="ARBA" id="ARBA00022898"/>
    </source>
</evidence>
<dbReference type="SUPFAM" id="SSF53686">
    <property type="entry name" value="Tryptophan synthase beta subunit-like PLP-dependent enzymes"/>
    <property type="match status" value="1"/>
</dbReference>
<dbReference type="EMBL" id="CAJOBA010036387">
    <property type="protein sequence ID" value="CAF4022105.1"/>
    <property type="molecule type" value="Genomic_DNA"/>
</dbReference>
<comment type="similarity">
    <text evidence="2">Belongs to the serine/threonine dehydratase family.</text>
</comment>
<dbReference type="GO" id="GO:0006565">
    <property type="term" value="P:L-serine catabolic process"/>
    <property type="evidence" value="ECO:0007669"/>
    <property type="project" value="TreeGrafter"/>
</dbReference>
<keyword evidence="13" id="KW-1185">Reference proteome</keyword>
<evidence type="ECO:0000313" key="10">
    <source>
        <dbReference type="EMBL" id="CAF1213268.1"/>
    </source>
</evidence>
<dbReference type="Proteomes" id="UP000681722">
    <property type="component" value="Unassembled WGS sequence"/>
</dbReference>
<dbReference type="Proteomes" id="UP000677228">
    <property type="component" value="Unassembled WGS sequence"/>
</dbReference>
<organism evidence="9 13">
    <name type="scientific">Didymodactylos carnosus</name>
    <dbReference type="NCBI Taxonomy" id="1234261"/>
    <lineage>
        <taxon>Eukaryota</taxon>
        <taxon>Metazoa</taxon>
        <taxon>Spiralia</taxon>
        <taxon>Gnathifera</taxon>
        <taxon>Rotifera</taxon>
        <taxon>Eurotatoria</taxon>
        <taxon>Bdelloidea</taxon>
        <taxon>Philodinida</taxon>
        <taxon>Philodinidae</taxon>
        <taxon>Didymodactylos</taxon>
    </lineage>
</organism>
<dbReference type="AlphaFoldDB" id="A0A814BQC4"/>
<feature type="coiled-coil region" evidence="7">
    <location>
        <begin position="12"/>
        <end position="46"/>
    </location>
</feature>
<sequence>MNSNKPLQMTMLDERHLSDDELKERLKELEREIKQINLSTIEASEEDLYDEWCDPKNLRVLKFEEIAAAAYRIKCGVEKTPCPLSHMSGNHALAMCFHGRKLGIPVVVVMPHHAPIMKVNNCKSLGAVIIVKGQDLGESKRVALKFDHPHILAGQGSMGLEILDQVPDVDAIIIPTGGGGLLAGTAVAVKSVNPRVLIIAAESERSPSFFQAMKAGRPVVTECLPTLADGLSVPLVGSNAFATSSSLVDKVVTVSEEFIALAILRLLEMEKAVVEGAGATGFAAVLQGLVPELIGKKVVIPLCGGNIDTTVLGRVLERGLVADDRLLKVWVTVSDRPGSLHQLCKLFHGSGASVKDIYHERAWLKSDMFSVQIQVILEVRDREHAKELSDLIRANYDQVKFFDH</sequence>
<accession>A0A814BQC4</accession>
<dbReference type="OrthoDB" id="4418812at2759"/>
<dbReference type="Proteomes" id="UP000663829">
    <property type="component" value="Unassembled WGS sequence"/>
</dbReference>
<dbReference type="Gene3D" id="3.40.50.1100">
    <property type="match status" value="2"/>
</dbReference>
<dbReference type="InterPro" id="IPR044561">
    <property type="entry name" value="ACT_ThrD-II-like"/>
</dbReference>
<feature type="domain" description="Tryptophan synthase beta chain-like PALP" evidence="8">
    <location>
        <begin position="81"/>
        <end position="304"/>
    </location>
</feature>
<gene>
    <name evidence="9" type="ORF">GPM918_LOCUS10292</name>
    <name evidence="10" type="ORF">OVA965_LOCUS24560</name>
    <name evidence="11" type="ORF">SRO942_LOCUS10293</name>
    <name evidence="12" type="ORF">TMI583_LOCUS25281</name>
</gene>
<protein>
    <recommendedName>
        <fullName evidence="5">L-serine deaminase</fullName>
    </recommendedName>
    <alternativeName>
        <fullName evidence="6">L-threonine dehydratase</fullName>
    </alternativeName>
</protein>
<dbReference type="GO" id="GO:0006567">
    <property type="term" value="P:L-threonine catabolic process"/>
    <property type="evidence" value="ECO:0007669"/>
    <property type="project" value="TreeGrafter"/>
</dbReference>
<dbReference type="GO" id="GO:0004794">
    <property type="term" value="F:threonine deaminase activity"/>
    <property type="evidence" value="ECO:0007669"/>
    <property type="project" value="TreeGrafter"/>
</dbReference>
<evidence type="ECO:0000256" key="4">
    <source>
        <dbReference type="ARBA" id="ARBA00023239"/>
    </source>
</evidence>
<evidence type="ECO:0000256" key="7">
    <source>
        <dbReference type="SAM" id="Coils"/>
    </source>
</evidence>
<name>A0A814BQC4_9BILA</name>
<dbReference type="FunFam" id="3.40.50.1100:FF:000007">
    <property type="entry name" value="L-threonine dehydratase catabolic TdcB"/>
    <property type="match status" value="1"/>
</dbReference>
<evidence type="ECO:0000256" key="5">
    <source>
        <dbReference type="ARBA" id="ARBA00041766"/>
    </source>
</evidence>
<dbReference type="CDD" id="cd04886">
    <property type="entry name" value="ACT_ThrD-II-like"/>
    <property type="match status" value="1"/>
</dbReference>
<evidence type="ECO:0000313" key="12">
    <source>
        <dbReference type="EMBL" id="CAF4022105.1"/>
    </source>
</evidence>
<dbReference type="InterPro" id="IPR036052">
    <property type="entry name" value="TrpB-like_PALP_sf"/>
</dbReference>
<evidence type="ECO:0000256" key="6">
    <source>
        <dbReference type="ARBA" id="ARBA00042605"/>
    </source>
</evidence>
<keyword evidence="7" id="KW-0175">Coiled coil</keyword>
<dbReference type="GO" id="GO:0009097">
    <property type="term" value="P:isoleucine biosynthetic process"/>
    <property type="evidence" value="ECO:0007669"/>
    <property type="project" value="TreeGrafter"/>
</dbReference>
<evidence type="ECO:0000256" key="2">
    <source>
        <dbReference type="ARBA" id="ARBA00010869"/>
    </source>
</evidence>
<comment type="cofactor">
    <cofactor evidence="1">
        <name>pyridoxal 5'-phosphate</name>
        <dbReference type="ChEBI" id="CHEBI:597326"/>
    </cofactor>
</comment>
<dbReference type="Pfam" id="PF00291">
    <property type="entry name" value="PALP"/>
    <property type="match status" value="1"/>
</dbReference>
<evidence type="ECO:0000313" key="11">
    <source>
        <dbReference type="EMBL" id="CAF3710754.1"/>
    </source>
</evidence>
<dbReference type="PANTHER" id="PTHR48078">
    <property type="entry name" value="THREONINE DEHYDRATASE, MITOCHONDRIAL-RELATED"/>
    <property type="match status" value="1"/>
</dbReference>
<evidence type="ECO:0000256" key="1">
    <source>
        <dbReference type="ARBA" id="ARBA00001933"/>
    </source>
</evidence>
<dbReference type="EMBL" id="CAJOBC010002012">
    <property type="protein sequence ID" value="CAF3710754.1"/>
    <property type="molecule type" value="Genomic_DNA"/>
</dbReference>
<dbReference type="InterPro" id="IPR050147">
    <property type="entry name" value="Ser/Thr_Dehydratase"/>
</dbReference>
<proteinExistence type="inferred from homology"/>
<keyword evidence="3" id="KW-0663">Pyridoxal phosphate</keyword>
<evidence type="ECO:0000313" key="13">
    <source>
        <dbReference type="Proteomes" id="UP000663829"/>
    </source>
</evidence>
<dbReference type="Proteomes" id="UP000682733">
    <property type="component" value="Unassembled WGS sequence"/>
</dbReference>